<evidence type="ECO:0000256" key="2">
    <source>
        <dbReference type="ARBA" id="ARBA00003968"/>
    </source>
</evidence>
<gene>
    <name evidence="11" type="primary">apt</name>
    <name evidence="13" type="ORF">SanaruYs_31050</name>
</gene>
<evidence type="ECO:0000256" key="8">
    <source>
        <dbReference type="ARBA" id="ARBA00022676"/>
    </source>
</evidence>
<dbReference type="CDD" id="cd06223">
    <property type="entry name" value="PRTases_typeI"/>
    <property type="match status" value="1"/>
</dbReference>
<dbReference type="Pfam" id="PF00156">
    <property type="entry name" value="Pribosyltran"/>
    <property type="match status" value="1"/>
</dbReference>
<dbReference type="GO" id="GO:0002055">
    <property type="term" value="F:adenine binding"/>
    <property type="evidence" value="ECO:0007669"/>
    <property type="project" value="TreeGrafter"/>
</dbReference>
<organism evidence="13 14">
    <name type="scientific">Chryseotalea sanaruensis</name>
    <dbReference type="NCBI Taxonomy" id="2482724"/>
    <lineage>
        <taxon>Bacteria</taxon>
        <taxon>Pseudomonadati</taxon>
        <taxon>Bacteroidota</taxon>
        <taxon>Cytophagia</taxon>
        <taxon>Cytophagales</taxon>
        <taxon>Chryseotaleaceae</taxon>
        <taxon>Chryseotalea</taxon>
    </lineage>
</organism>
<dbReference type="InterPro" id="IPR000836">
    <property type="entry name" value="PRTase_dom"/>
</dbReference>
<dbReference type="NCBIfam" id="NF002636">
    <property type="entry name" value="PRK02304.1-5"/>
    <property type="match status" value="1"/>
</dbReference>
<dbReference type="RefSeq" id="WP_127123507.1">
    <property type="nucleotide sequence ID" value="NZ_BHXQ01000005.1"/>
</dbReference>
<dbReference type="InterPro" id="IPR005764">
    <property type="entry name" value="Ade_phspho_trans"/>
</dbReference>
<dbReference type="GO" id="GO:0003999">
    <property type="term" value="F:adenine phosphoribosyltransferase activity"/>
    <property type="evidence" value="ECO:0007669"/>
    <property type="project" value="UniProtKB-UniRule"/>
</dbReference>
<evidence type="ECO:0000256" key="7">
    <source>
        <dbReference type="ARBA" id="ARBA00022490"/>
    </source>
</evidence>
<evidence type="ECO:0000256" key="5">
    <source>
        <dbReference type="ARBA" id="ARBA00008391"/>
    </source>
</evidence>
<evidence type="ECO:0000256" key="4">
    <source>
        <dbReference type="ARBA" id="ARBA00004659"/>
    </source>
</evidence>
<dbReference type="OrthoDB" id="9803963at2"/>
<keyword evidence="10 11" id="KW-0660">Purine salvage</keyword>
<evidence type="ECO:0000313" key="13">
    <source>
        <dbReference type="EMBL" id="GCC52866.1"/>
    </source>
</evidence>
<dbReference type="GO" id="GO:0006166">
    <property type="term" value="P:purine ribonucleoside salvage"/>
    <property type="evidence" value="ECO:0007669"/>
    <property type="project" value="UniProtKB-UniRule"/>
</dbReference>
<comment type="catalytic activity">
    <reaction evidence="1 11">
        <text>AMP + diphosphate = 5-phospho-alpha-D-ribose 1-diphosphate + adenine</text>
        <dbReference type="Rhea" id="RHEA:16609"/>
        <dbReference type="ChEBI" id="CHEBI:16708"/>
        <dbReference type="ChEBI" id="CHEBI:33019"/>
        <dbReference type="ChEBI" id="CHEBI:58017"/>
        <dbReference type="ChEBI" id="CHEBI:456215"/>
        <dbReference type="EC" id="2.4.2.7"/>
    </reaction>
</comment>
<dbReference type="PANTHER" id="PTHR32315">
    <property type="entry name" value="ADENINE PHOSPHORIBOSYLTRANSFERASE"/>
    <property type="match status" value="1"/>
</dbReference>
<keyword evidence="8 11" id="KW-0328">Glycosyltransferase</keyword>
<comment type="subunit">
    <text evidence="11">Homodimer.</text>
</comment>
<dbReference type="GO" id="GO:0005737">
    <property type="term" value="C:cytoplasm"/>
    <property type="evidence" value="ECO:0007669"/>
    <property type="project" value="UniProtKB-SubCell"/>
</dbReference>
<dbReference type="GO" id="GO:0016208">
    <property type="term" value="F:AMP binding"/>
    <property type="evidence" value="ECO:0007669"/>
    <property type="project" value="TreeGrafter"/>
</dbReference>
<evidence type="ECO:0000256" key="3">
    <source>
        <dbReference type="ARBA" id="ARBA00004496"/>
    </source>
</evidence>
<evidence type="ECO:0000313" key="14">
    <source>
        <dbReference type="Proteomes" id="UP000288227"/>
    </source>
</evidence>
<comment type="similarity">
    <text evidence="5 11">Belongs to the purine/pyrimidine phosphoribosyltransferase family.</text>
</comment>
<dbReference type="GO" id="GO:0006168">
    <property type="term" value="P:adenine salvage"/>
    <property type="evidence" value="ECO:0007669"/>
    <property type="project" value="InterPro"/>
</dbReference>
<reference evidence="13 14" key="1">
    <citation type="submission" date="2018-11" db="EMBL/GenBank/DDBJ databases">
        <title>Chryseotalea sanarue gen. nov., sp., nov., a member of the family Cytophagaceae, isolated from a brackish lake in Hamamatsu Japan.</title>
        <authorList>
            <person name="Maejima Y."/>
            <person name="Iino T."/>
            <person name="Muraguchi Y."/>
            <person name="Fukuda K."/>
            <person name="Ohkuma M."/>
            <person name="Moriuchi R."/>
            <person name="Dohra H."/>
            <person name="Kimbara K."/>
            <person name="Shintani M."/>
        </authorList>
    </citation>
    <scope>NUCLEOTIDE SEQUENCE [LARGE SCALE GENOMIC DNA]</scope>
    <source>
        <strain evidence="13 14">Ys</strain>
    </source>
</reference>
<keyword evidence="14" id="KW-1185">Reference proteome</keyword>
<evidence type="ECO:0000256" key="1">
    <source>
        <dbReference type="ARBA" id="ARBA00000868"/>
    </source>
</evidence>
<evidence type="ECO:0000256" key="9">
    <source>
        <dbReference type="ARBA" id="ARBA00022679"/>
    </source>
</evidence>
<comment type="function">
    <text evidence="2 11">Catalyzes a salvage reaction resulting in the formation of AMP, that is energically less costly than de novo synthesis.</text>
</comment>
<dbReference type="Gene3D" id="3.40.50.2020">
    <property type="match status" value="1"/>
</dbReference>
<evidence type="ECO:0000256" key="10">
    <source>
        <dbReference type="ARBA" id="ARBA00022726"/>
    </source>
</evidence>
<sequence length="177" mass="19394">MSISEKVKSVIRDVPDFPKPGILFKDITPVLANTSLVHEIVQELVKDFKSGGYDAIIGIESRGFIFGSLLAYELEIPFIPVRKAGKLPFHTISESYNLEYGKATIEIHQDALKPGSRVLIHDDLLATGGTAAAAARLVHKLGAETAAFSFLINLSFLKGDNILFDEFGVKPNYLISY</sequence>
<comment type="caution">
    <text evidence="13">The sequence shown here is derived from an EMBL/GenBank/DDBJ whole genome shotgun (WGS) entry which is preliminary data.</text>
</comment>
<dbReference type="FunFam" id="3.40.50.2020:FF:000021">
    <property type="entry name" value="Adenine phosphoribosyltransferase"/>
    <property type="match status" value="1"/>
</dbReference>
<dbReference type="AlphaFoldDB" id="A0A401UD97"/>
<name>A0A401UD97_9BACT</name>
<dbReference type="EMBL" id="BHXQ01000005">
    <property type="protein sequence ID" value="GCC52866.1"/>
    <property type="molecule type" value="Genomic_DNA"/>
</dbReference>
<keyword evidence="9 11" id="KW-0808">Transferase</keyword>
<protein>
    <recommendedName>
        <fullName evidence="6 11">Adenine phosphoribosyltransferase</fullName>
        <shortName evidence="11">APRT</shortName>
        <ecNumber evidence="6 11">2.4.2.7</ecNumber>
    </recommendedName>
</protein>
<dbReference type="NCBIfam" id="NF002634">
    <property type="entry name" value="PRK02304.1-3"/>
    <property type="match status" value="1"/>
</dbReference>
<dbReference type="InterPro" id="IPR050054">
    <property type="entry name" value="UPRTase/APRTase"/>
</dbReference>
<comment type="subcellular location">
    <subcellularLocation>
        <location evidence="3 11">Cytoplasm</location>
    </subcellularLocation>
</comment>
<proteinExistence type="inferred from homology"/>
<accession>A0A401UD97</accession>
<feature type="domain" description="Phosphoribosyltransferase" evidence="12">
    <location>
        <begin position="36"/>
        <end position="149"/>
    </location>
</feature>
<dbReference type="UniPathway" id="UPA00588">
    <property type="reaction ID" value="UER00646"/>
</dbReference>
<dbReference type="SUPFAM" id="SSF53271">
    <property type="entry name" value="PRTase-like"/>
    <property type="match status" value="1"/>
</dbReference>
<dbReference type="GO" id="GO:0044209">
    <property type="term" value="P:AMP salvage"/>
    <property type="evidence" value="ECO:0007669"/>
    <property type="project" value="UniProtKB-UniRule"/>
</dbReference>
<dbReference type="Proteomes" id="UP000288227">
    <property type="component" value="Unassembled WGS sequence"/>
</dbReference>
<evidence type="ECO:0000256" key="11">
    <source>
        <dbReference type="HAMAP-Rule" id="MF_00004"/>
    </source>
</evidence>
<comment type="pathway">
    <text evidence="4 11">Purine metabolism; AMP biosynthesis via salvage pathway; AMP from adenine: step 1/1.</text>
</comment>
<dbReference type="NCBIfam" id="TIGR01090">
    <property type="entry name" value="apt"/>
    <property type="match status" value="1"/>
</dbReference>
<dbReference type="HAMAP" id="MF_00004">
    <property type="entry name" value="Aden_phosphoribosyltr"/>
    <property type="match status" value="1"/>
</dbReference>
<dbReference type="InterPro" id="IPR029057">
    <property type="entry name" value="PRTase-like"/>
</dbReference>
<evidence type="ECO:0000256" key="6">
    <source>
        <dbReference type="ARBA" id="ARBA00011893"/>
    </source>
</evidence>
<dbReference type="PANTHER" id="PTHR32315:SF3">
    <property type="entry name" value="ADENINE PHOSPHORIBOSYLTRANSFERASE"/>
    <property type="match status" value="1"/>
</dbReference>
<evidence type="ECO:0000259" key="12">
    <source>
        <dbReference type="Pfam" id="PF00156"/>
    </source>
</evidence>
<dbReference type="EC" id="2.4.2.7" evidence="6 11"/>
<keyword evidence="7 11" id="KW-0963">Cytoplasm</keyword>